<gene>
    <name evidence="1" type="ORF">CTKZ_05710</name>
</gene>
<organism evidence="1 2">
    <name type="scientific">Cellulomonas algicola</name>
    <dbReference type="NCBI Taxonomy" id="2071633"/>
    <lineage>
        <taxon>Bacteria</taxon>
        <taxon>Bacillati</taxon>
        <taxon>Actinomycetota</taxon>
        <taxon>Actinomycetes</taxon>
        <taxon>Micrococcales</taxon>
        <taxon>Cellulomonadaceae</taxon>
        <taxon>Cellulomonas</taxon>
    </lineage>
</organism>
<comment type="caution">
    <text evidence="1">The sequence shown here is derived from an EMBL/GenBank/DDBJ whole genome shotgun (WGS) entry which is preliminary data.</text>
</comment>
<keyword evidence="2" id="KW-1185">Reference proteome</keyword>
<accession>A0A401UWF2</accession>
<dbReference type="Proteomes" id="UP000288246">
    <property type="component" value="Unassembled WGS sequence"/>
</dbReference>
<evidence type="ECO:0000313" key="1">
    <source>
        <dbReference type="EMBL" id="GCD19009.1"/>
    </source>
</evidence>
<dbReference type="RefSeq" id="WP_124341556.1">
    <property type="nucleotide sequence ID" value="NZ_BHYL01000044.1"/>
</dbReference>
<protein>
    <submittedName>
        <fullName evidence="1">Uncharacterized protein</fullName>
    </submittedName>
</protein>
<evidence type="ECO:0000313" key="2">
    <source>
        <dbReference type="Proteomes" id="UP000288246"/>
    </source>
</evidence>
<dbReference type="EMBL" id="BHYL01000044">
    <property type="protein sequence ID" value="GCD19009.1"/>
    <property type="molecule type" value="Genomic_DNA"/>
</dbReference>
<proteinExistence type="predicted"/>
<name>A0A401UWF2_9CELL</name>
<sequence length="172" mass="17797">MKVQRVVVVTGGAHATSVTDEGAHDVPLRELLRLDDLAADLGRLLDATGSVTDEEPPPPGAGTLVVGAIGVLDGLAASGADMRWVVGLRLQRLRAVRDAATFGLAAGVAADDLWDWVQDGRGAAVYGRADVALARPAVVATDLADTFGEYARITMPGVTDLPTALAEYLRAA</sequence>
<reference evidence="1 2" key="1">
    <citation type="submission" date="2018-11" db="EMBL/GenBank/DDBJ databases">
        <title>Draft genome sequence of Cellulomonas takizawaensis strain TKZ-21.</title>
        <authorList>
            <person name="Yamamura H."/>
            <person name="Hayashi T."/>
            <person name="Hamada M."/>
            <person name="Serisawa Y."/>
            <person name="Matsuyama K."/>
            <person name="Nakagawa Y."/>
            <person name="Otoguro M."/>
            <person name="Yanagida F."/>
            <person name="Hayakawa M."/>
        </authorList>
    </citation>
    <scope>NUCLEOTIDE SEQUENCE [LARGE SCALE GENOMIC DNA]</scope>
    <source>
        <strain evidence="1 2">TKZ-21</strain>
    </source>
</reference>
<dbReference type="AlphaFoldDB" id="A0A401UWF2"/>